<organism evidence="1 2">
    <name type="scientific">Streptomyces nigra</name>
    <dbReference type="NCBI Taxonomy" id="1827580"/>
    <lineage>
        <taxon>Bacteria</taxon>
        <taxon>Bacillati</taxon>
        <taxon>Actinomycetota</taxon>
        <taxon>Actinomycetes</taxon>
        <taxon>Kitasatosporales</taxon>
        <taxon>Streptomycetaceae</taxon>
        <taxon>Streptomyces</taxon>
    </lineage>
</organism>
<protein>
    <submittedName>
        <fullName evidence="1">Uncharacterized protein</fullName>
    </submittedName>
</protein>
<dbReference type="EMBL" id="CP108125">
    <property type="protein sequence ID" value="WTO87239.1"/>
    <property type="molecule type" value="Genomic_DNA"/>
</dbReference>
<sequence length="54" mass="5907">MKVYLAVLLAPMALLIAASGLAAVTSGWVLPMNRRHVRTPRLYGWGQLVVAFAR</sequence>
<gene>
    <name evidence="1" type="ORF">OHU27_34275</name>
</gene>
<evidence type="ECO:0000313" key="2">
    <source>
        <dbReference type="Proteomes" id="UP001622690"/>
    </source>
</evidence>
<dbReference type="RefSeq" id="WP_406261553.1">
    <property type="nucleotide sequence ID" value="NZ_CP108125.1"/>
</dbReference>
<keyword evidence="2" id="KW-1185">Reference proteome</keyword>
<accession>A0ABZ1J7C7</accession>
<reference evidence="1 2" key="1">
    <citation type="submission" date="2022-10" db="EMBL/GenBank/DDBJ databases">
        <title>The complete genomes of actinobacterial strains from the NBC collection.</title>
        <authorList>
            <person name="Joergensen T.S."/>
            <person name="Alvarez Arevalo M."/>
            <person name="Sterndorff E.B."/>
            <person name="Faurdal D."/>
            <person name="Vuksanovic O."/>
            <person name="Mourched A.-S."/>
            <person name="Charusanti P."/>
            <person name="Shaw S."/>
            <person name="Blin K."/>
            <person name="Weber T."/>
        </authorList>
    </citation>
    <scope>NUCLEOTIDE SEQUENCE [LARGE SCALE GENOMIC DNA]</scope>
    <source>
        <strain evidence="1 2">NBC_00206</strain>
    </source>
</reference>
<evidence type="ECO:0000313" key="1">
    <source>
        <dbReference type="EMBL" id="WTO87239.1"/>
    </source>
</evidence>
<name>A0ABZ1J7C7_9ACTN</name>
<proteinExistence type="predicted"/>
<dbReference type="Proteomes" id="UP001622690">
    <property type="component" value="Chromosome"/>
</dbReference>